<dbReference type="eggNOG" id="KOG0446">
    <property type="taxonomic scope" value="Eukaryota"/>
</dbReference>
<dbReference type="GO" id="GO:0006897">
    <property type="term" value="P:endocytosis"/>
    <property type="evidence" value="ECO:0007669"/>
    <property type="project" value="TreeGrafter"/>
</dbReference>
<dbReference type="SUPFAM" id="SSF52540">
    <property type="entry name" value="P-loop containing nucleoside triphosphate hydrolases"/>
    <property type="match status" value="1"/>
</dbReference>
<dbReference type="GO" id="GO:0016559">
    <property type="term" value="P:peroxisome fission"/>
    <property type="evidence" value="ECO:0007669"/>
    <property type="project" value="TreeGrafter"/>
</dbReference>
<keyword evidence="3" id="KW-1185">Reference proteome</keyword>
<dbReference type="GO" id="GO:0016020">
    <property type="term" value="C:membrane"/>
    <property type="evidence" value="ECO:0007669"/>
    <property type="project" value="TreeGrafter"/>
</dbReference>
<dbReference type="PANTHER" id="PTHR11566">
    <property type="entry name" value="DYNAMIN"/>
    <property type="match status" value="1"/>
</dbReference>
<dbReference type="PANTHER" id="PTHR11566:SF21">
    <property type="entry name" value="DYNAMIN RELATED PROTEIN 1, ISOFORM A"/>
    <property type="match status" value="1"/>
</dbReference>
<dbReference type="GO" id="GO:0008017">
    <property type="term" value="F:microtubule binding"/>
    <property type="evidence" value="ECO:0007669"/>
    <property type="project" value="TreeGrafter"/>
</dbReference>
<evidence type="ECO:0000313" key="2">
    <source>
        <dbReference type="EMBL" id="EMD96325.1"/>
    </source>
</evidence>
<dbReference type="GO" id="GO:0048312">
    <property type="term" value="P:intracellular distribution of mitochondria"/>
    <property type="evidence" value="ECO:0007669"/>
    <property type="project" value="TreeGrafter"/>
</dbReference>
<dbReference type="GO" id="GO:0003924">
    <property type="term" value="F:GTPase activity"/>
    <property type="evidence" value="ECO:0007669"/>
    <property type="project" value="TreeGrafter"/>
</dbReference>
<dbReference type="InterPro" id="IPR027417">
    <property type="entry name" value="P-loop_NTPase"/>
</dbReference>
<gene>
    <name evidence="2" type="ORF">COCHEDRAFT_1201145</name>
</gene>
<proteinExistence type="predicted"/>
<dbReference type="Gene3D" id="3.40.50.300">
    <property type="entry name" value="P-loop containing nucleotide triphosphate hydrolases"/>
    <property type="match status" value="1"/>
</dbReference>
<protein>
    <recommendedName>
        <fullName evidence="1">Dynamin N-terminal domain-containing protein</fullName>
    </recommendedName>
</protein>
<organism evidence="2 3">
    <name type="scientific">Cochliobolus heterostrophus (strain C5 / ATCC 48332 / race O)</name>
    <name type="common">Southern corn leaf blight fungus</name>
    <name type="synonym">Bipolaris maydis</name>
    <dbReference type="NCBI Taxonomy" id="701091"/>
    <lineage>
        <taxon>Eukaryota</taxon>
        <taxon>Fungi</taxon>
        <taxon>Dikarya</taxon>
        <taxon>Ascomycota</taxon>
        <taxon>Pezizomycotina</taxon>
        <taxon>Dothideomycetes</taxon>
        <taxon>Pleosporomycetidae</taxon>
        <taxon>Pleosporales</taxon>
        <taxon>Pleosporineae</taxon>
        <taxon>Pleosporaceae</taxon>
        <taxon>Bipolaris</taxon>
    </lineage>
</organism>
<dbReference type="Proteomes" id="UP000016936">
    <property type="component" value="Unassembled WGS sequence"/>
</dbReference>
<dbReference type="AlphaFoldDB" id="M2TFW2"/>
<dbReference type="GO" id="GO:0005874">
    <property type="term" value="C:microtubule"/>
    <property type="evidence" value="ECO:0007669"/>
    <property type="project" value="TreeGrafter"/>
</dbReference>
<name>M2TFW2_COCH5</name>
<accession>M2TFW2</accession>
<reference evidence="2 3" key="1">
    <citation type="journal article" date="2012" name="PLoS Pathog.">
        <title>Diverse lifestyles and strategies of plant pathogenesis encoded in the genomes of eighteen Dothideomycetes fungi.</title>
        <authorList>
            <person name="Ohm R.A."/>
            <person name="Feau N."/>
            <person name="Henrissat B."/>
            <person name="Schoch C.L."/>
            <person name="Horwitz B.A."/>
            <person name="Barry K.W."/>
            <person name="Condon B.J."/>
            <person name="Copeland A.C."/>
            <person name="Dhillon B."/>
            <person name="Glaser F."/>
            <person name="Hesse C.N."/>
            <person name="Kosti I."/>
            <person name="LaButti K."/>
            <person name="Lindquist E.A."/>
            <person name="Lucas S."/>
            <person name="Salamov A.A."/>
            <person name="Bradshaw R.E."/>
            <person name="Ciuffetti L."/>
            <person name="Hamelin R.C."/>
            <person name="Kema G.H.J."/>
            <person name="Lawrence C."/>
            <person name="Scott J.A."/>
            <person name="Spatafora J.W."/>
            <person name="Turgeon B.G."/>
            <person name="de Wit P.J.G.M."/>
            <person name="Zhong S."/>
            <person name="Goodwin S.B."/>
            <person name="Grigoriev I.V."/>
        </authorList>
    </citation>
    <scope>NUCLEOTIDE SEQUENCE [LARGE SCALE GENOMIC DNA]</scope>
    <source>
        <strain evidence="3">C5 / ATCC 48332 / race O</strain>
    </source>
</reference>
<dbReference type="GO" id="GO:0000266">
    <property type="term" value="P:mitochondrial fission"/>
    <property type="evidence" value="ECO:0007669"/>
    <property type="project" value="TreeGrafter"/>
</dbReference>
<reference evidence="3" key="2">
    <citation type="journal article" date="2013" name="PLoS Genet.">
        <title>Comparative genome structure, secondary metabolite, and effector coding capacity across Cochliobolus pathogens.</title>
        <authorList>
            <person name="Condon B.J."/>
            <person name="Leng Y."/>
            <person name="Wu D."/>
            <person name="Bushley K.E."/>
            <person name="Ohm R.A."/>
            <person name="Otillar R."/>
            <person name="Martin J."/>
            <person name="Schackwitz W."/>
            <person name="Grimwood J."/>
            <person name="MohdZainudin N."/>
            <person name="Xue C."/>
            <person name="Wang R."/>
            <person name="Manning V.A."/>
            <person name="Dhillon B."/>
            <person name="Tu Z.J."/>
            <person name="Steffenson B.J."/>
            <person name="Salamov A."/>
            <person name="Sun H."/>
            <person name="Lowry S."/>
            <person name="LaButti K."/>
            <person name="Han J."/>
            <person name="Copeland A."/>
            <person name="Lindquist E."/>
            <person name="Barry K."/>
            <person name="Schmutz J."/>
            <person name="Baker S.E."/>
            <person name="Ciuffetti L.M."/>
            <person name="Grigoriev I.V."/>
            <person name="Zhong S."/>
            <person name="Turgeon B.G."/>
        </authorList>
    </citation>
    <scope>NUCLEOTIDE SEQUENCE [LARGE SCALE GENOMIC DNA]</scope>
    <source>
        <strain evidence="3">C5 / ATCC 48332 / race O</strain>
    </source>
</reference>
<dbReference type="GO" id="GO:0005739">
    <property type="term" value="C:mitochondrion"/>
    <property type="evidence" value="ECO:0007669"/>
    <property type="project" value="TreeGrafter"/>
</dbReference>
<dbReference type="InterPro" id="IPR022812">
    <property type="entry name" value="Dynamin"/>
</dbReference>
<dbReference type="InterPro" id="IPR045063">
    <property type="entry name" value="Dynamin_N"/>
</dbReference>
<dbReference type="Pfam" id="PF00350">
    <property type="entry name" value="Dynamin_N"/>
    <property type="match status" value="1"/>
</dbReference>
<evidence type="ECO:0000259" key="1">
    <source>
        <dbReference type="Pfam" id="PF00350"/>
    </source>
</evidence>
<sequence>MTTVNSSMLSMSSALSESEDCSRGKDFCRLLSAEINLLAKARFLRLSLVYALRRRAAHAQALLPNFAKPKFFDHVLEVEIMGPKLVPLTLANLPGVIHYSNAPSGSRDIELINDVVGKYIAEPNSVILAVVSTHNDLNLQATLTRIQKIHGATDRTLGIITKPDELPQGSEKEQECIEYAHSNTAKFKYGCWDTLPIRDVGRGIDSLRQKLSKMLIDHTLLSLPSIVDRLERDLIQITPDFHKLGDAYNTVKQMRNYLFYISDSFGEYTRDALEGPYHRRDFFGGPLEPNGLEKRLGANFRNLNDTFATKMLQQGHKWHVVEKYDTKLTRGITHPTMILKSDFLQLHMDVLAHRERTMELPGMSNLASVGSLFQQQAELWESIASEHLEAVWDL</sequence>
<dbReference type="STRING" id="701091.M2TFW2"/>
<feature type="domain" description="Dynamin N-terminal" evidence="1">
    <location>
        <begin position="67"/>
        <end position="162"/>
    </location>
</feature>
<evidence type="ECO:0000313" key="3">
    <source>
        <dbReference type="Proteomes" id="UP000016936"/>
    </source>
</evidence>
<dbReference type="OMA" id="GINENTR"/>
<dbReference type="HOGENOM" id="CLU_700209_0_0_1"/>
<dbReference type="EMBL" id="KB445570">
    <property type="protein sequence ID" value="EMD96325.1"/>
    <property type="molecule type" value="Genomic_DNA"/>
</dbReference>